<proteinExistence type="predicted"/>
<organism evidence="2 3">
    <name type="scientific">Oidiodendron maius (strain Zn)</name>
    <dbReference type="NCBI Taxonomy" id="913774"/>
    <lineage>
        <taxon>Eukaryota</taxon>
        <taxon>Fungi</taxon>
        <taxon>Dikarya</taxon>
        <taxon>Ascomycota</taxon>
        <taxon>Pezizomycotina</taxon>
        <taxon>Leotiomycetes</taxon>
        <taxon>Leotiomycetes incertae sedis</taxon>
        <taxon>Myxotrichaceae</taxon>
        <taxon>Oidiodendron</taxon>
    </lineage>
</organism>
<gene>
    <name evidence="2" type="ORF">OIDMADRAFT_16490</name>
</gene>
<evidence type="ECO:0000313" key="3">
    <source>
        <dbReference type="Proteomes" id="UP000054321"/>
    </source>
</evidence>
<dbReference type="InParanoid" id="A0A0C3D9X3"/>
<feature type="region of interest" description="Disordered" evidence="1">
    <location>
        <begin position="57"/>
        <end position="82"/>
    </location>
</feature>
<protein>
    <submittedName>
        <fullName evidence="2">Uncharacterized protein</fullName>
    </submittedName>
</protein>
<feature type="compositionally biased region" description="Basic and acidic residues" evidence="1">
    <location>
        <begin position="59"/>
        <end position="69"/>
    </location>
</feature>
<dbReference type="Proteomes" id="UP000054321">
    <property type="component" value="Unassembled WGS sequence"/>
</dbReference>
<dbReference type="AlphaFoldDB" id="A0A0C3D9X3"/>
<accession>A0A0C3D9X3</accession>
<evidence type="ECO:0000313" key="2">
    <source>
        <dbReference type="EMBL" id="KIN08114.1"/>
    </source>
</evidence>
<reference evidence="2 3" key="1">
    <citation type="submission" date="2014-04" db="EMBL/GenBank/DDBJ databases">
        <authorList>
            <consortium name="DOE Joint Genome Institute"/>
            <person name="Kuo A."/>
            <person name="Martino E."/>
            <person name="Perotto S."/>
            <person name="Kohler A."/>
            <person name="Nagy L.G."/>
            <person name="Floudas D."/>
            <person name="Copeland A."/>
            <person name="Barry K.W."/>
            <person name="Cichocki N."/>
            <person name="Veneault-Fourrey C."/>
            <person name="LaButti K."/>
            <person name="Lindquist E.A."/>
            <person name="Lipzen A."/>
            <person name="Lundell T."/>
            <person name="Morin E."/>
            <person name="Murat C."/>
            <person name="Sun H."/>
            <person name="Tunlid A."/>
            <person name="Henrissat B."/>
            <person name="Grigoriev I.V."/>
            <person name="Hibbett D.S."/>
            <person name="Martin F."/>
            <person name="Nordberg H.P."/>
            <person name="Cantor M.N."/>
            <person name="Hua S.X."/>
        </authorList>
    </citation>
    <scope>NUCLEOTIDE SEQUENCE [LARGE SCALE GENOMIC DNA]</scope>
    <source>
        <strain evidence="2 3">Zn</strain>
    </source>
</reference>
<reference evidence="3" key="2">
    <citation type="submission" date="2015-01" db="EMBL/GenBank/DDBJ databases">
        <title>Evolutionary Origins and Diversification of the Mycorrhizal Mutualists.</title>
        <authorList>
            <consortium name="DOE Joint Genome Institute"/>
            <consortium name="Mycorrhizal Genomics Consortium"/>
            <person name="Kohler A."/>
            <person name="Kuo A."/>
            <person name="Nagy L.G."/>
            <person name="Floudas D."/>
            <person name="Copeland A."/>
            <person name="Barry K.W."/>
            <person name="Cichocki N."/>
            <person name="Veneault-Fourrey C."/>
            <person name="LaButti K."/>
            <person name="Lindquist E.A."/>
            <person name="Lipzen A."/>
            <person name="Lundell T."/>
            <person name="Morin E."/>
            <person name="Murat C."/>
            <person name="Riley R."/>
            <person name="Ohm R."/>
            <person name="Sun H."/>
            <person name="Tunlid A."/>
            <person name="Henrissat B."/>
            <person name="Grigoriev I.V."/>
            <person name="Hibbett D.S."/>
            <person name="Martin F."/>
        </authorList>
    </citation>
    <scope>NUCLEOTIDE SEQUENCE [LARGE SCALE GENOMIC DNA]</scope>
    <source>
        <strain evidence="3">Zn</strain>
    </source>
</reference>
<sequence>MPRATLQISKWVFQDMEAIPKIGFAEWPGTSRMHDVRHPSKLLIHFEQQIIGACNGSAGEKKPVAREDAGVAGESGGESERLVPNTESLDVFTRTDLLRRLISIVSPSSLGDQKSKTT</sequence>
<evidence type="ECO:0000256" key="1">
    <source>
        <dbReference type="SAM" id="MobiDB-lite"/>
    </source>
</evidence>
<dbReference type="HOGENOM" id="CLU_2073830_0_0_1"/>
<name>A0A0C3D9X3_OIDMZ</name>
<keyword evidence="3" id="KW-1185">Reference proteome</keyword>
<dbReference type="EMBL" id="KN832870">
    <property type="protein sequence ID" value="KIN08114.1"/>
    <property type="molecule type" value="Genomic_DNA"/>
</dbReference>